<dbReference type="Pfam" id="PF13193">
    <property type="entry name" value="AMP-binding_C"/>
    <property type="match status" value="1"/>
</dbReference>
<dbReference type="PANTHER" id="PTHR43767:SF1">
    <property type="entry name" value="NONRIBOSOMAL PEPTIDE SYNTHASE PES1 (EUROFUNG)-RELATED"/>
    <property type="match status" value="1"/>
</dbReference>
<dbReference type="EMBL" id="RKMK01000054">
    <property type="protein sequence ID" value="RXG85802.1"/>
    <property type="molecule type" value="Genomic_DNA"/>
</dbReference>
<accession>A0A4Q0QAV6</accession>
<comment type="caution">
    <text evidence="3">The sequence shown here is derived from an EMBL/GenBank/DDBJ whole genome shotgun (WGS) entry which is preliminary data.</text>
</comment>
<organism evidence="3 4">
    <name type="scientific">Bradyrhizobium zhanjiangense</name>
    <dbReference type="NCBI Taxonomy" id="1325107"/>
    <lineage>
        <taxon>Bacteria</taxon>
        <taxon>Pseudomonadati</taxon>
        <taxon>Pseudomonadota</taxon>
        <taxon>Alphaproteobacteria</taxon>
        <taxon>Hyphomicrobiales</taxon>
        <taxon>Nitrobacteraceae</taxon>
        <taxon>Bradyrhizobium</taxon>
    </lineage>
</organism>
<proteinExistence type="predicted"/>
<feature type="domain" description="AMP-binding enzyme C-terminal" evidence="2">
    <location>
        <begin position="406"/>
        <end position="481"/>
    </location>
</feature>
<evidence type="ECO:0000259" key="2">
    <source>
        <dbReference type="Pfam" id="PF13193"/>
    </source>
</evidence>
<evidence type="ECO:0000313" key="4">
    <source>
        <dbReference type="Proteomes" id="UP000290174"/>
    </source>
</evidence>
<dbReference type="InterPro" id="IPR042099">
    <property type="entry name" value="ANL_N_sf"/>
</dbReference>
<name>A0A4Q0QAV6_9BRAD</name>
<dbReference type="InterPro" id="IPR045851">
    <property type="entry name" value="AMP-bd_C_sf"/>
</dbReference>
<feature type="domain" description="AMP-dependent synthetase/ligase" evidence="1">
    <location>
        <begin position="10"/>
        <end position="356"/>
    </location>
</feature>
<sequence>MASTITAMLSRHARETPSRPAVVCENHVVSWKDLDQAVNRLAGHLAKVVPAGRGVALHLPNGPALVLLFLAACRSGREAQILDPSWPTETVRLALTALAPGIVVSGDVTLAGETEVLAVVDPHGPFVAVADAIGASPLSAAIAEPDPLTPFYVGFTSGSTGTPKGYRRHHQSWIESFRAGDREFDIGAGDIVLAPGALTHSLFLYGLAHGLYVGATVILCRLFRPNLVNRLIAVHQVSVIYGVPTQLEMMIEAAMRDGLPPFLNVRWMLSSGAKWQGRALAELRQQFPAARFAEFYGASELSFVTVAKDDEDVPSDSVGRPFAAVSLTIRDHLGRCLPPGETGQVFVASPFLFIEYACGSETVLPRHGDAVSVGDIGMLDARGFLRLAGRASRMIITAGKNVHPEEIERVLEGHPAVAAAGVLGAVDERRGERLVALLRLGPDGRIASSDLISHARLSLPLYKIPRRFAVPPHWPMTSSGKTDFHALRRLWESGDCAVLR</sequence>
<dbReference type="Gene3D" id="3.30.300.30">
    <property type="match status" value="1"/>
</dbReference>
<dbReference type="InterPro" id="IPR050237">
    <property type="entry name" value="ATP-dep_AMP-bd_enzyme"/>
</dbReference>
<protein>
    <submittedName>
        <fullName evidence="3">AMP-dependent synthetase</fullName>
    </submittedName>
</protein>
<dbReference type="PROSITE" id="PS00455">
    <property type="entry name" value="AMP_BINDING"/>
    <property type="match status" value="1"/>
</dbReference>
<dbReference type="AlphaFoldDB" id="A0A4Q0QAV6"/>
<dbReference type="InterPro" id="IPR020845">
    <property type="entry name" value="AMP-binding_CS"/>
</dbReference>
<dbReference type="InterPro" id="IPR025110">
    <property type="entry name" value="AMP-bd_C"/>
</dbReference>
<dbReference type="Gene3D" id="3.40.50.12780">
    <property type="entry name" value="N-terminal domain of ligase-like"/>
    <property type="match status" value="1"/>
</dbReference>
<dbReference type="SUPFAM" id="SSF56801">
    <property type="entry name" value="Acetyl-CoA synthetase-like"/>
    <property type="match status" value="1"/>
</dbReference>
<dbReference type="PANTHER" id="PTHR43767">
    <property type="entry name" value="LONG-CHAIN-FATTY-ACID--COA LIGASE"/>
    <property type="match status" value="1"/>
</dbReference>
<dbReference type="InterPro" id="IPR000873">
    <property type="entry name" value="AMP-dep_synth/lig_dom"/>
</dbReference>
<reference evidence="3 4" key="1">
    <citation type="submission" date="2018-11" db="EMBL/GenBank/DDBJ databases">
        <title>Bradyrhizobium sp. nov., isolated from effective nodules of peanut in China.</title>
        <authorList>
            <person name="Li Y."/>
        </authorList>
    </citation>
    <scope>NUCLEOTIDE SEQUENCE [LARGE SCALE GENOMIC DNA]</scope>
    <source>
        <strain evidence="3 4">CCBAU 51770</strain>
    </source>
</reference>
<evidence type="ECO:0000313" key="3">
    <source>
        <dbReference type="EMBL" id="RXG85802.1"/>
    </source>
</evidence>
<gene>
    <name evidence="3" type="ORF">EAS61_35215</name>
</gene>
<dbReference type="Proteomes" id="UP000290174">
    <property type="component" value="Unassembled WGS sequence"/>
</dbReference>
<dbReference type="GO" id="GO:0016878">
    <property type="term" value="F:acid-thiol ligase activity"/>
    <property type="evidence" value="ECO:0007669"/>
    <property type="project" value="UniProtKB-ARBA"/>
</dbReference>
<evidence type="ECO:0000259" key="1">
    <source>
        <dbReference type="Pfam" id="PF00501"/>
    </source>
</evidence>
<dbReference type="Pfam" id="PF00501">
    <property type="entry name" value="AMP-binding"/>
    <property type="match status" value="1"/>
</dbReference>